<evidence type="ECO:0000256" key="1">
    <source>
        <dbReference type="SAM" id="MobiDB-lite"/>
    </source>
</evidence>
<comment type="caution">
    <text evidence="2">The sequence shown here is derived from an EMBL/GenBank/DDBJ whole genome shotgun (WGS) entry which is preliminary data.</text>
</comment>
<dbReference type="EMBL" id="JACAZH010000008">
    <property type="protein sequence ID" value="KAF7360937.1"/>
    <property type="molecule type" value="Genomic_DNA"/>
</dbReference>
<proteinExistence type="predicted"/>
<dbReference type="AlphaFoldDB" id="A0A8H6YLQ6"/>
<feature type="compositionally biased region" description="Basic and acidic residues" evidence="1">
    <location>
        <begin position="35"/>
        <end position="47"/>
    </location>
</feature>
<keyword evidence="3" id="KW-1185">Reference proteome</keyword>
<accession>A0A8H6YLQ6</accession>
<feature type="region of interest" description="Disordered" evidence="1">
    <location>
        <begin position="1"/>
        <end position="90"/>
    </location>
</feature>
<reference evidence="2" key="1">
    <citation type="submission" date="2020-05" db="EMBL/GenBank/DDBJ databases">
        <title>Mycena genomes resolve the evolution of fungal bioluminescence.</title>
        <authorList>
            <person name="Tsai I.J."/>
        </authorList>
    </citation>
    <scope>NUCLEOTIDE SEQUENCE</scope>
    <source>
        <strain evidence="2">160909Yilan</strain>
    </source>
</reference>
<feature type="compositionally biased region" description="Basic and acidic residues" evidence="1">
    <location>
        <begin position="1"/>
        <end position="28"/>
    </location>
</feature>
<dbReference type="Proteomes" id="UP000623467">
    <property type="component" value="Unassembled WGS sequence"/>
</dbReference>
<name>A0A8H6YLQ6_9AGAR</name>
<evidence type="ECO:0000313" key="3">
    <source>
        <dbReference type="Proteomes" id="UP000623467"/>
    </source>
</evidence>
<organism evidence="2 3">
    <name type="scientific">Mycena sanguinolenta</name>
    <dbReference type="NCBI Taxonomy" id="230812"/>
    <lineage>
        <taxon>Eukaryota</taxon>
        <taxon>Fungi</taxon>
        <taxon>Dikarya</taxon>
        <taxon>Basidiomycota</taxon>
        <taxon>Agaricomycotina</taxon>
        <taxon>Agaricomycetes</taxon>
        <taxon>Agaricomycetidae</taxon>
        <taxon>Agaricales</taxon>
        <taxon>Marasmiineae</taxon>
        <taxon>Mycenaceae</taxon>
        <taxon>Mycena</taxon>
    </lineage>
</organism>
<evidence type="ECO:0000313" key="2">
    <source>
        <dbReference type="EMBL" id="KAF7360937.1"/>
    </source>
</evidence>
<sequence>MHAQTHLDDDLLQHNKHERQGEQTREESNSNAELEDARERSTAEGRKLATRRHVLLPTASTPPSPTPAPATLPLRLQYTDPSTPAGGFGQQQAFFSQRPRSLSEGRAKAMGDARYRAVGFLPATLPSDLDNAWALTSAPQSISFPQRPAWVTLAPR</sequence>
<feature type="compositionally biased region" description="Pro residues" evidence="1">
    <location>
        <begin position="60"/>
        <end position="70"/>
    </location>
</feature>
<gene>
    <name evidence="2" type="ORF">MSAN_01123800</name>
</gene>
<protein>
    <submittedName>
        <fullName evidence="2">Uncharacterized protein</fullName>
    </submittedName>
</protein>